<keyword evidence="1 4" id="KW-0349">Heme</keyword>
<dbReference type="GO" id="GO:0020037">
    <property type="term" value="F:heme binding"/>
    <property type="evidence" value="ECO:0007669"/>
    <property type="project" value="InterPro"/>
</dbReference>
<dbReference type="Gene3D" id="1.10.760.10">
    <property type="entry name" value="Cytochrome c-like domain"/>
    <property type="match status" value="3"/>
</dbReference>
<dbReference type="PANTHER" id="PTHR35008:SF4">
    <property type="entry name" value="BLL4482 PROTEIN"/>
    <property type="match status" value="1"/>
</dbReference>
<dbReference type="GO" id="GO:0016020">
    <property type="term" value="C:membrane"/>
    <property type="evidence" value="ECO:0007669"/>
    <property type="project" value="InterPro"/>
</dbReference>
<evidence type="ECO:0000256" key="3">
    <source>
        <dbReference type="ARBA" id="ARBA00023004"/>
    </source>
</evidence>
<dbReference type="EMBL" id="CP015118">
    <property type="protein sequence ID" value="ARN22787.1"/>
    <property type="molecule type" value="Genomic_DNA"/>
</dbReference>
<dbReference type="InterPro" id="IPR009056">
    <property type="entry name" value="Cyt_c-like_dom"/>
</dbReference>
<dbReference type="InterPro" id="IPR014353">
    <property type="entry name" value="Membr-bd_ADH_cyt_c"/>
</dbReference>
<keyword evidence="3 5" id="KW-0408">Iron</keyword>
<dbReference type="OrthoDB" id="9809720at2"/>
<proteinExistence type="predicted"/>
<feature type="domain" description="Cytochrome c" evidence="6">
    <location>
        <begin position="46"/>
        <end position="149"/>
    </location>
</feature>
<dbReference type="SUPFAM" id="SSF46626">
    <property type="entry name" value="Cytochrome c"/>
    <property type="match status" value="3"/>
</dbReference>
<dbReference type="GO" id="GO:0009055">
    <property type="term" value="F:electron transfer activity"/>
    <property type="evidence" value="ECO:0007669"/>
    <property type="project" value="InterPro"/>
</dbReference>
<dbReference type="Pfam" id="PF00034">
    <property type="entry name" value="Cytochrom_C"/>
    <property type="match status" value="3"/>
</dbReference>
<dbReference type="PANTHER" id="PTHR35008">
    <property type="entry name" value="BLL4482 PROTEIN-RELATED"/>
    <property type="match status" value="1"/>
</dbReference>
<name>A0A1W6LF02_9BURK</name>
<evidence type="ECO:0000256" key="2">
    <source>
        <dbReference type="ARBA" id="ARBA00022723"/>
    </source>
</evidence>
<evidence type="ECO:0000313" key="7">
    <source>
        <dbReference type="EMBL" id="ARN22787.1"/>
    </source>
</evidence>
<feature type="domain" description="Cytochrome c" evidence="6">
    <location>
        <begin position="191"/>
        <end position="289"/>
    </location>
</feature>
<feature type="binding site" description="covalent" evidence="4">
    <location>
        <position position="63"/>
    </location>
    <ligand>
        <name>heme c</name>
        <dbReference type="ChEBI" id="CHEBI:61717"/>
        <label>1</label>
    </ligand>
</feature>
<gene>
    <name evidence="7" type="ORF">A4W93_24345</name>
</gene>
<feature type="binding site" description="covalent" evidence="4">
    <location>
        <position position="209"/>
    </location>
    <ligand>
        <name>heme c</name>
        <dbReference type="ChEBI" id="CHEBI:61717"/>
        <label>2</label>
    </ligand>
</feature>
<keyword evidence="8" id="KW-1185">Reference proteome</keyword>
<feature type="binding site" description="covalent" evidence="4">
    <location>
        <position position="206"/>
    </location>
    <ligand>
        <name>heme c</name>
        <dbReference type="ChEBI" id="CHEBI:61717"/>
        <label>2</label>
    </ligand>
</feature>
<dbReference type="GO" id="GO:0016614">
    <property type="term" value="F:oxidoreductase activity, acting on CH-OH group of donors"/>
    <property type="evidence" value="ECO:0007669"/>
    <property type="project" value="InterPro"/>
</dbReference>
<dbReference type="KEGG" id="rgu:A4W93_24345"/>
<dbReference type="RefSeq" id="WP_085753094.1">
    <property type="nucleotide sequence ID" value="NZ_BSPR01000015.1"/>
</dbReference>
<feature type="binding site" description="covalent" evidence="4">
    <location>
        <position position="319"/>
    </location>
    <ligand>
        <name>heme c</name>
        <dbReference type="ChEBI" id="CHEBI:61717"/>
        <label>3</label>
    </ligand>
</feature>
<dbReference type="Proteomes" id="UP000193427">
    <property type="component" value="Chromosome"/>
</dbReference>
<dbReference type="InterPro" id="IPR051459">
    <property type="entry name" value="Cytochrome_c-type_DH"/>
</dbReference>
<accession>A0A1W6LF02</accession>
<feature type="binding site" description="axial binding residue" evidence="5">
    <location>
        <position position="320"/>
    </location>
    <ligand>
        <name>heme c</name>
        <dbReference type="ChEBI" id="CHEBI:61717"/>
        <label>3</label>
    </ligand>
    <ligandPart>
        <name>Fe</name>
        <dbReference type="ChEBI" id="CHEBI:18248"/>
    </ligandPart>
</feature>
<evidence type="ECO:0000256" key="1">
    <source>
        <dbReference type="ARBA" id="ARBA00022617"/>
    </source>
</evidence>
<organism evidence="7 8">
    <name type="scientific">Piscinibacter gummiphilus</name>
    <dbReference type="NCBI Taxonomy" id="946333"/>
    <lineage>
        <taxon>Bacteria</taxon>
        <taxon>Pseudomonadati</taxon>
        <taxon>Pseudomonadota</taxon>
        <taxon>Betaproteobacteria</taxon>
        <taxon>Burkholderiales</taxon>
        <taxon>Sphaerotilaceae</taxon>
        <taxon>Piscinibacter</taxon>
    </lineage>
</organism>
<dbReference type="STRING" id="946333.A4W93_24345"/>
<protein>
    <submittedName>
        <fullName evidence="7">Alcohol dehydrogenase</fullName>
    </submittedName>
</protein>
<reference evidence="7 8" key="1">
    <citation type="submission" date="2016-04" db="EMBL/GenBank/DDBJ databases">
        <title>Complete genome sequence of natural rubber-degrading, novel Gram-negative bacterium, Rhizobacter gummiphilus strain NS21.</title>
        <authorList>
            <person name="Tabata M."/>
            <person name="Kasai D."/>
            <person name="Fukuda M."/>
        </authorList>
    </citation>
    <scope>NUCLEOTIDE SEQUENCE [LARGE SCALE GENOMIC DNA]</scope>
    <source>
        <strain evidence="7 8">NS21</strain>
    </source>
</reference>
<keyword evidence="2 5" id="KW-0479">Metal-binding</keyword>
<evidence type="ECO:0000256" key="5">
    <source>
        <dbReference type="PIRSR" id="PIRSR000018-51"/>
    </source>
</evidence>
<feature type="binding site" description="axial binding residue" evidence="5">
    <location>
        <position position="210"/>
    </location>
    <ligand>
        <name>heme c</name>
        <dbReference type="ChEBI" id="CHEBI:61717"/>
        <label>2</label>
    </ligand>
    <ligandPart>
        <name>Fe</name>
        <dbReference type="ChEBI" id="CHEBI:18248"/>
    </ligandPart>
</feature>
<sequence>MRMKHVIRGSLVVASLALAWSVAAVGIDLRGSRPLDDTPPPATDAALVARGAYLARAGNCMGCHTARGGIEYAGGRGIETPFGTVVAPNLTPDADTGLGTWTAAHFRRAMSDGRSRDGRLLSPAFPYPHFTHVTRDDNDALFAFLRSLPPVHAPNPPSTLRFPFDTQLALAVWRAFYFRPGVVSPEPGRSAEWHRGRYLVEGLGHCAACHTTRDALGGPGADGGLIPMENWYAPPLGGGDPASVAALLKHGASAHGTAMGPMAEVVFRSTAHLTAADVAAMVSYLKDMPAAPPPPPAERGDPAVLGRGAKLYETHCADCHGADGRGAAPAFPPLAGNPSVTLGPATNVIQAISRGGFAPVTAAHPQPYGMPPFAGVLDEAELAAVATYVRQSWGNEAGAVSALDVLRTR</sequence>
<feature type="binding site" description="covalent" evidence="4">
    <location>
        <position position="316"/>
    </location>
    <ligand>
        <name>heme c</name>
        <dbReference type="ChEBI" id="CHEBI:61717"/>
        <label>3</label>
    </ligand>
</feature>
<evidence type="ECO:0000256" key="4">
    <source>
        <dbReference type="PIRSR" id="PIRSR000018-50"/>
    </source>
</evidence>
<comment type="cofactor">
    <cofactor evidence="4">
        <name>heme c</name>
        <dbReference type="ChEBI" id="CHEBI:61717"/>
    </cofactor>
    <text evidence="4">Binds 3 heme c groups covalently per subunit.</text>
</comment>
<dbReference type="InterPro" id="IPR036909">
    <property type="entry name" value="Cyt_c-like_dom_sf"/>
</dbReference>
<evidence type="ECO:0000259" key="6">
    <source>
        <dbReference type="PROSITE" id="PS51007"/>
    </source>
</evidence>
<feature type="domain" description="Cytochrome c" evidence="6">
    <location>
        <begin position="303"/>
        <end position="393"/>
    </location>
</feature>
<dbReference type="GO" id="GO:0005506">
    <property type="term" value="F:iron ion binding"/>
    <property type="evidence" value="ECO:0007669"/>
    <property type="project" value="InterPro"/>
</dbReference>
<dbReference type="PROSITE" id="PS51007">
    <property type="entry name" value="CYTC"/>
    <property type="match status" value="3"/>
</dbReference>
<evidence type="ECO:0000313" key="8">
    <source>
        <dbReference type="Proteomes" id="UP000193427"/>
    </source>
</evidence>
<feature type="binding site" description="covalent" evidence="4">
    <location>
        <position position="60"/>
    </location>
    <ligand>
        <name>heme c</name>
        <dbReference type="ChEBI" id="CHEBI:61717"/>
        <label>1</label>
    </ligand>
</feature>
<feature type="binding site" description="axial binding residue" evidence="5">
    <location>
        <position position="64"/>
    </location>
    <ligand>
        <name>heme c</name>
        <dbReference type="ChEBI" id="CHEBI:61717"/>
        <label>1</label>
    </ligand>
    <ligandPart>
        <name>Fe</name>
        <dbReference type="ChEBI" id="CHEBI:18248"/>
    </ligandPart>
</feature>
<dbReference type="PIRSF" id="PIRSF000018">
    <property type="entry name" value="Mb_ADH_cyt_c"/>
    <property type="match status" value="1"/>
</dbReference>
<dbReference type="AlphaFoldDB" id="A0A1W6LF02"/>